<keyword evidence="3 4" id="KW-0546">Nucleotide metabolism</keyword>
<dbReference type="RefSeq" id="WP_109338487.1">
    <property type="nucleotide sequence ID" value="NZ_CP029347.1"/>
</dbReference>
<feature type="site" description="Important for substrate specificity" evidence="4">
    <location>
        <position position="67"/>
    </location>
</feature>
<dbReference type="GO" id="GO:0009117">
    <property type="term" value="P:nucleotide metabolic process"/>
    <property type="evidence" value="ECO:0007669"/>
    <property type="project" value="UniProtKB-KW"/>
</dbReference>
<gene>
    <name evidence="5" type="ORF">HMF8227_00290</name>
</gene>
<dbReference type="GO" id="GO:0005737">
    <property type="term" value="C:cytoplasm"/>
    <property type="evidence" value="ECO:0007669"/>
    <property type="project" value="UniProtKB-SubCell"/>
</dbReference>
<dbReference type="EMBL" id="CP029347">
    <property type="protein sequence ID" value="AWL10798.1"/>
    <property type="molecule type" value="Genomic_DNA"/>
</dbReference>
<dbReference type="InterPro" id="IPR003697">
    <property type="entry name" value="Maf-like"/>
</dbReference>
<dbReference type="GO" id="GO:0036218">
    <property type="term" value="F:dTTP diphosphatase activity"/>
    <property type="evidence" value="ECO:0007669"/>
    <property type="project" value="RHEA"/>
</dbReference>
<evidence type="ECO:0000256" key="2">
    <source>
        <dbReference type="ARBA" id="ARBA00022801"/>
    </source>
</evidence>
<protein>
    <recommendedName>
        <fullName evidence="4">dTTP/UTP pyrophosphatase</fullName>
        <shortName evidence="4">dTTPase/UTPase</shortName>
        <ecNumber evidence="4">3.6.1.9</ecNumber>
    </recommendedName>
    <alternativeName>
        <fullName evidence="4">Nucleoside triphosphate pyrophosphatase</fullName>
    </alternativeName>
    <alternativeName>
        <fullName evidence="4">Nucleotide pyrophosphatase</fullName>
        <shortName evidence="4">Nucleotide PPase</shortName>
    </alternativeName>
</protein>
<comment type="similarity">
    <text evidence="4">Belongs to the Maf family. YhdE subfamily.</text>
</comment>
<sequence length="186" mass="20615">MLILASRSPRRADFLTQLGVAFQQQAADVDETPLPNELPADYVIRVAELKATTIAAHTEHPVLGSDTAVVIDNDPLGKPENKAHFQSMMERLSGRCHQVMTAVSICVHGQCHSRLVTTSVWVKPLTEQEINWYWDTGEPQDKAGGYGIQGLAGRFIPKIDGSYSAVVGLPLYETNELLRELDIYER</sequence>
<comment type="subcellular location">
    <subcellularLocation>
        <location evidence="4">Cytoplasm</location>
    </subcellularLocation>
</comment>
<feature type="active site" description="Proton acceptor" evidence="4">
    <location>
        <position position="66"/>
    </location>
</feature>
<dbReference type="NCBIfam" id="TIGR00172">
    <property type="entry name" value="maf"/>
    <property type="match status" value="1"/>
</dbReference>
<dbReference type="HAMAP" id="MF_00528">
    <property type="entry name" value="Maf"/>
    <property type="match status" value="1"/>
</dbReference>
<dbReference type="Proteomes" id="UP000245728">
    <property type="component" value="Chromosome"/>
</dbReference>
<keyword evidence="2 4" id="KW-0378">Hydrolase</keyword>
<evidence type="ECO:0000256" key="1">
    <source>
        <dbReference type="ARBA" id="ARBA00001968"/>
    </source>
</evidence>
<keyword evidence="6" id="KW-1185">Reference proteome</keyword>
<evidence type="ECO:0000256" key="4">
    <source>
        <dbReference type="HAMAP-Rule" id="MF_00528"/>
    </source>
</evidence>
<comment type="cofactor">
    <cofactor evidence="1 4">
        <name>a divalent metal cation</name>
        <dbReference type="ChEBI" id="CHEBI:60240"/>
    </cofactor>
</comment>
<dbReference type="PIRSF" id="PIRSF006305">
    <property type="entry name" value="Maf"/>
    <property type="match status" value="1"/>
</dbReference>
<accession>A0A2S2DZG5</accession>
<comment type="caution">
    <text evidence="4">Lacks conserved residue(s) required for the propagation of feature annotation.</text>
</comment>
<dbReference type="AlphaFoldDB" id="A0A2S2DZG5"/>
<comment type="catalytic activity">
    <reaction evidence="4">
        <text>UTP + H2O = UMP + diphosphate + H(+)</text>
        <dbReference type="Rhea" id="RHEA:29395"/>
        <dbReference type="ChEBI" id="CHEBI:15377"/>
        <dbReference type="ChEBI" id="CHEBI:15378"/>
        <dbReference type="ChEBI" id="CHEBI:33019"/>
        <dbReference type="ChEBI" id="CHEBI:46398"/>
        <dbReference type="ChEBI" id="CHEBI:57865"/>
        <dbReference type="EC" id="3.6.1.9"/>
    </reaction>
</comment>
<dbReference type="Gene3D" id="3.90.950.10">
    <property type="match status" value="1"/>
</dbReference>
<dbReference type="EC" id="3.6.1.9" evidence="4"/>
<dbReference type="CDD" id="cd00555">
    <property type="entry name" value="Maf"/>
    <property type="match status" value="1"/>
</dbReference>
<feature type="site" description="Important for substrate specificity" evidence="4">
    <location>
        <position position="149"/>
    </location>
</feature>
<dbReference type="PANTHER" id="PTHR43213">
    <property type="entry name" value="BIFUNCTIONAL DTTP/UTP PYROPHOSPHATASE/METHYLTRANSFERASE PROTEIN-RELATED"/>
    <property type="match status" value="1"/>
</dbReference>
<name>A0A2S2DZG5_9ALTE</name>
<comment type="function">
    <text evidence="4">Nucleoside triphosphate pyrophosphatase that hydrolyzes dTTP and UTP. May have a dual role in cell division arrest and in preventing the incorporation of modified nucleotides into cellular nucleic acids.</text>
</comment>
<dbReference type="InterPro" id="IPR029001">
    <property type="entry name" value="ITPase-like_fam"/>
</dbReference>
<evidence type="ECO:0000313" key="5">
    <source>
        <dbReference type="EMBL" id="AWL10798.1"/>
    </source>
</evidence>
<comment type="catalytic activity">
    <reaction evidence="4">
        <text>dTTP + H2O = dTMP + diphosphate + H(+)</text>
        <dbReference type="Rhea" id="RHEA:28534"/>
        <dbReference type="ChEBI" id="CHEBI:15377"/>
        <dbReference type="ChEBI" id="CHEBI:15378"/>
        <dbReference type="ChEBI" id="CHEBI:33019"/>
        <dbReference type="ChEBI" id="CHEBI:37568"/>
        <dbReference type="ChEBI" id="CHEBI:63528"/>
        <dbReference type="EC" id="3.6.1.9"/>
    </reaction>
</comment>
<feature type="site" description="Important for substrate specificity" evidence="4">
    <location>
        <position position="10"/>
    </location>
</feature>
<reference evidence="5 6" key="1">
    <citation type="submission" date="2018-05" db="EMBL/GenBank/DDBJ databases">
        <title>Salinimonas sp. HMF8227 Genome sequencing and assembly.</title>
        <authorList>
            <person name="Kang H."/>
            <person name="Kang J."/>
            <person name="Cha I."/>
            <person name="Kim H."/>
            <person name="Joh K."/>
        </authorList>
    </citation>
    <scope>NUCLEOTIDE SEQUENCE [LARGE SCALE GENOMIC DNA]</scope>
    <source>
        <strain evidence="5 6">HMF8227</strain>
    </source>
</reference>
<dbReference type="PANTHER" id="PTHR43213:SF5">
    <property type="entry name" value="BIFUNCTIONAL DTTP_UTP PYROPHOSPHATASE_METHYLTRANSFERASE PROTEIN-RELATED"/>
    <property type="match status" value="1"/>
</dbReference>
<evidence type="ECO:0000256" key="3">
    <source>
        <dbReference type="ARBA" id="ARBA00023080"/>
    </source>
</evidence>
<proteinExistence type="inferred from homology"/>
<dbReference type="Pfam" id="PF02545">
    <property type="entry name" value="Maf"/>
    <property type="match status" value="1"/>
</dbReference>
<dbReference type="OrthoDB" id="9807767at2"/>
<keyword evidence="4" id="KW-0963">Cytoplasm</keyword>
<dbReference type="KEGG" id="salh:HMF8227_00290"/>
<dbReference type="SUPFAM" id="SSF52972">
    <property type="entry name" value="ITPase-like"/>
    <property type="match status" value="1"/>
</dbReference>
<dbReference type="GO" id="GO:0036221">
    <property type="term" value="F:UTP diphosphatase activity"/>
    <property type="evidence" value="ECO:0007669"/>
    <property type="project" value="RHEA"/>
</dbReference>
<evidence type="ECO:0000313" key="6">
    <source>
        <dbReference type="Proteomes" id="UP000245728"/>
    </source>
</evidence>
<organism evidence="5 6">
    <name type="scientific">Saliniradius amylolyticus</name>
    <dbReference type="NCBI Taxonomy" id="2183582"/>
    <lineage>
        <taxon>Bacteria</taxon>
        <taxon>Pseudomonadati</taxon>
        <taxon>Pseudomonadota</taxon>
        <taxon>Gammaproteobacteria</taxon>
        <taxon>Alteromonadales</taxon>
        <taxon>Alteromonadaceae</taxon>
        <taxon>Saliniradius</taxon>
    </lineage>
</organism>